<organism evidence="2 3">
    <name type="scientific">Gymnopilus dilepis</name>
    <dbReference type="NCBI Taxonomy" id="231916"/>
    <lineage>
        <taxon>Eukaryota</taxon>
        <taxon>Fungi</taxon>
        <taxon>Dikarya</taxon>
        <taxon>Basidiomycota</taxon>
        <taxon>Agaricomycotina</taxon>
        <taxon>Agaricomycetes</taxon>
        <taxon>Agaricomycetidae</taxon>
        <taxon>Agaricales</taxon>
        <taxon>Agaricineae</taxon>
        <taxon>Hymenogastraceae</taxon>
        <taxon>Gymnopilus</taxon>
    </lineage>
</organism>
<proteinExistence type="predicted"/>
<sequence>MSFIVELEAKKPDMRKTAASLPNSDASFELKMDVAEEAICISKKDPDSAEASSVDGLLVSDARVSRPFEPKSGDEMSDVQEYFKTEAGIKRESSQMSGDTEVNMDGGGTSSLKCQLNKGLPSSYVKLDGGDELLAFQLGKQHMKEDLEMPCTSGFVSRGGVRSAPKTTRVSEMQGEDEEALEQQGFSATTTVAEDDSTSTGGSLSGASLQDDLKAPKCEGLQASIRTAVS</sequence>
<evidence type="ECO:0000313" key="3">
    <source>
        <dbReference type="Proteomes" id="UP000284706"/>
    </source>
</evidence>
<reference evidence="2 3" key="1">
    <citation type="journal article" date="2018" name="Evol. Lett.">
        <title>Horizontal gene cluster transfer increased hallucinogenic mushroom diversity.</title>
        <authorList>
            <person name="Reynolds H.T."/>
            <person name="Vijayakumar V."/>
            <person name="Gluck-Thaler E."/>
            <person name="Korotkin H.B."/>
            <person name="Matheny P.B."/>
            <person name="Slot J.C."/>
        </authorList>
    </citation>
    <scope>NUCLEOTIDE SEQUENCE [LARGE SCALE GENOMIC DNA]</scope>
    <source>
        <strain evidence="2 3">SRW20</strain>
    </source>
</reference>
<gene>
    <name evidence="2" type="ORF">CVT26_012980</name>
</gene>
<dbReference type="AlphaFoldDB" id="A0A409YNZ0"/>
<name>A0A409YNZ0_9AGAR</name>
<feature type="region of interest" description="Disordered" evidence="1">
    <location>
        <begin position="87"/>
        <end position="108"/>
    </location>
</feature>
<keyword evidence="3" id="KW-1185">Reference proteome</keyword>
<protein>
    <submittedName>
        <fullName evidence="2">Uncharacterized protein</fullName>
    </submittedName>
</protein>
<dbReference type="Proteomes" id="UP000284706">
    <property type="component" value="Unassembled WGS sequence"/>
</dbReference>
<feature type="compositionally biased region" description="Low complexity" evidence="1">
    <location>
        <begin position="198"/>
        <end position="209"/>
    </location>
</feature>
<dbReference type="InParanoid" id="A0A409YNZ0"/>
<feature type="region of interest" description="Disordered" evidence="1">
    <location>
        <begin position="150"/>
        <end position="216"/>
    </location>
</feature>
<accession>A0A409YNZ0</accession>
<evidence type="ECO:0000256" key="1">
    <source>
        <dbReference type="SAM" id="MobiDB-lite"/>
    </source>
</evidence>
<evidence type="ECO:0000313" key="2">
    <source>
        <dbReference type="EMBL" id="PPR04807.1"/>
    </source>
</evidence>
<dbReference type="EMBL" id="NHYE01000569">
    <property type="protein sequence ID" value="PPR04807.1"/>
    <property type="molecule type" value="Genomic_DNA"/>
</dbReference>
<comment type="caution">
    <text evidence="2">The sequence shown here is derived from an EMBL/GenBank/DDBJ whole genome shotgun (WGS) entry which is preliminary data.</text>
</comment>